<dbReference type="OrthoDB" id="62952at2759"/>
<dbReference type="EMBL" id="SAEB01000009">
    <property type="protein sequence ID" value="RVD83318.1"/>
    <property type="molecule type" value="Genomic_DNA"/>
</dbReference>
<dbReference type="AlphaFoldDB" id="A0A436ZWG4"/>
<dbReference type="Proteomes" id="UP000283090">
    <property type="component" value="Unassembled WGS sequence"/>
</dbReference>
<protein>
    <recommendedName>
        <fullName evidence="3">F-box domain-containing protein</fullName>
    </recommendedName>
</protein>
<dbReference type="RefSeq" id="XP_067488862.1">
    <property type="nucleotide sequence ID" value="XM_067637336.1"/>
</dbReference>
<name>A0A436ZWG4_ARTFL</name>
<keyword evidence="2" id="KW-1185">Reference proteome</keyword>
<accession>A0A436ZWG4</accession>
<dbReference type="GeneID" id="93590021"/>
<gene>
    <name evidence="1" type="ORF">DFL_007710</name>
</gene>
<dbReference type="PANTHER" id="PTHR42085">
    <property type="entry name" value="F-BOX DOMAIN-CONTAINING PROTEIN"/>
    <property type="match status" value="1"/>
</dbReference>
<dbReference type="PANTHER" id="PTHR42085:SF2">
    <property type="entry name" value="F-BOX DOMAIN-CONTAINING PROTEIN"/>
    <property type="match status" value="1"/>
</dbReference>
<dbReference type="VEuPathDB" id="FungiDB:DFL_007710"/>
<evidence type="ECO:0000313" key="2">
    <source>
        <dbReference type="Proteomes" id="UP000283090"/>
    </source>
</evidence>
<comment type="caution">
    <text evidence="1">The sequence shown here is derived from an EMBL/GenBank/DDBJ whole genome shotgun (WGS) entry which is preliminary data.</text>
</comment>
<reference evidence="1 2" key="1">
    <citation type="submission" date="2019-01" db="EMBL/GenBank/DDBJ databases">
        <title>Intercellular communication is required for trap formation in the nematode-trapping fungus Duddingtonia flagrans.</title>
        <authorList>
            <person name="Youssar L."/>
            <person name="Wernet V."/>
            <person name="Hensel N."/>
            <person name="Hildebrandt H.-G."/>
            <person name="Fischer R."/>
        </authorList>
    </citation>
    <scope>NUCLEOTIDE SEQUENCE [LARGE SCALE GENOMIC DNA]</scope>
    <source>
        <strain evidence="1 2">CBS H-5679</strain>
    </source>
</reference>
<evidence type="ECO:0008006" key="3">
    <source>
        <dbReference type="Google" id="ProtNLM"/>
    </source>
</evidence>
<sequence>MSTYNLPRRHEPPKLLTLPRELRDQIYSYLLISPLRPIRHPRYPPGHETPELRTPYRVRCRNLGLFRVNRQVHEEASEAFYKWNIWPIRMVIARECAQSPDCLYRLHATYEAPWEEVAYGIGDGGVGKLYDVERFYSRESYGQLEAKELIMDIKPDLYPAPRYRRFLKKVRVEVIDFRFHEAVGEPVEKAVSDSERYILSPFMGRLRALLGPAGGGVTVNIKLQRDWRSGPSRSQGSPNDVISLETIWPLTKGRWKCYIHTEFDDNDGGREFKCKAFGERGQNSQVERSKMQEFEEASVVGDCYFAIVRGRVRLVRNGMRYSCCYGCERRYLDMRRLGLW</sequence>
<organism evidence="1 2">
    <name type="scientific">Arthrobotrys flagrans</name>
    <name type="common">Nematode-trapping fungus</name>
    <name type="synonym">Trichothecium flagrans</name>
    <dbReference type="NCBI Taxonomy" id="97331"/>
    <lineage>
        <taxon>Eukaryota</taxon>
        <taxon>Fungi</taxon>
        <taxon>Dikarya</taxon>
        <taxon>Ascomycota</taxon>
        <taxon>Pezizomycotina</taxon>
        <taxon>Orbiliomycetes</taxon>
        <taxon>Orbiliales</taxon>
        <taxon>Orbiliaceae</taxon>
        <taxon>Arthrobotrys</taxon>
    </lineage>
</organism>
<proteinExistence type="predicted"/>
<dbReference type="InterPro" id="IPR038883">
    <property type="entry name" value="AN11006-like"/>
</dbReference>
<evidence type="ECO:0000313" key="1">
    <source>
        <dbReference type="EMBL" id="RVD83318.1"/>
    </source>
</evidence>